<evidence type="ECO:0000313" key="3">
    <source>
        <dbReference type="Proteomes" id="UP001159405"/>
    </source>
</evidence>
<dbReference type="EMBL" id="CALNXK010000032">
    <property type="protein sequence ID" value="CAH3118409.1"/>
    <property type="molecule type" value="Genomic_DNA"/>
</dbReference>
<protein>
    <submittedName>
        <fullName evidence="2">Uncharacterized protein</fullName>
    </submittedName>
</protein>
<name>A0ABN8NRP1_9CNID</name>
<proteinExistence type="predicted"/>
<feature type="compositionally biased region" description="Polar residues" evidence="1">
    <location>
        <begin position="199"/>
        <end position="211"/>
    </location>
</feature>
<organism evidence="2 3">
    <name type="scientific">Porites lobata</name>
    <dbReference type="NCBI Taxonomy" id="104759"/>
    <lineage>
        <taxon>Eukaryota</taxon>
        <taxon>Metazoa</taxon>
        <taxon>Cnidaria</taxon>
        <taxon>Anthozoa</taxon>
        <taxon>Hexacorallia</taxon>
        <taxon>Scleractinia</taxon>
        <taxon>Fungiina</taxon>
        <taxon>Poritidae</taxon>
        <taxon>Porites</taxon>
    </lineage>
</organism>
<reference evidence="2 3" key="1">
    <citation type="submission" date="2022-05" db="EMBL/GenBank/DDBJ databases">
        <authorList>
            <consortium name="Genoscope - CEA"/>
            <person name="William W."/>
        </authorList>
    </citation>
    <scope>NUCLEOTIDE SEQUENCE [LARGE SCALE GENOMIC DNA]</scope>
</reference>
<feature type="region of interest" description="Disordered" evidence="1">
    <location>
        <begin position="172"/>
        <end position="211"/>
    </location>
</feature>
<keyword evidence="3" id="KW-1185">Reference proteome</keyword>
<dbReference type="Proteomes" id="UP001159405">
    <property type="component" value="Unassembled WGS sequence"/>
</dbReference>
<evidence type="ECO:0000313" key="2">
    <source>
        <dbReference type="EMBL" id="CAH3118409.1"/>
    </source>
</evidence>
<comment type="caution">
    <text evidence="2">The sequence shown here is derived from an EMBL/GenBank/DDBJ whole genome shotgun (WGS) entry which is preliminary data.</text>
</comment>
<accession>A0ABN8NRP1</accession>
<feature type="non-terminal residue" evidence="2">
    <location>
        <position position="1"/>
    </location>
</feature>
<sequence>EEAIVDCVAFFYEEGRGGENFRKKNKFRCKVKREERSLQKLKNSTLLCLILWFPLSFFHSEFAGLRETAKNLGLGGMIEVQLNSKQTCLYFKNVVLNNTRLIAVFHYDYKALDLLSCMTLDVENCHATIHSKKVNMSKLEYARSFGATMKESVKHATSWAGYYHTNLNEHEVSEEASVSSEGQQEFDESSDEEVEVSADDNNSQGQQDELGASTNFLFGARSRYGRAVRFNNRLLF</sequence>
<evidence type="ECO:0000256" key="1">
    <source>
        <dbReference type="SAM" id="MobiDB-lite"/>
    </source>
</evidence>
<gene>
    <name evidence="2" type="ORF">PLOB_00026680</name>
</gene>
<feature type="compositionally biased region" description="Acidic residues" evidence="1">
    <location>
        <begin position="184"/>
        <end position="198"/>
    </location>
</feature>